<dbReference type="EC" id="2.7.1.6" evidence="6"/>
<gene>
    <name evidence="10" type="primary">galK</name>
    <name evidence="10" type="ORF">ACFONP_06830</name>
</gene>
<feature type="domain" description="Galactokinase N-terminal" evidence="9">
    <location>
        <begin position="5"/>
        <end position="52"/>
    </location>
</feature>
<evidence type="ECO:0000259" key="8">
    <source>
        <dbReference type="Pfam" id="PF08544"/>
    </source>
</evidence>
<keyword evidence="5" id="KW-0299">Galactose metabolism</keyword>
<comment type="similarity">
    <text evidence="1">Belongs to the GHMP kinase family. GalK subfamily.</text>
</comment>
<evidence type="ECO:0000256" key="4">
    <source>
        <dbReference type="ARBA" id="ARBA00022840"/>
    </source>
</evidence>
<evidence type="ECO:0000256" key="5">
    <source>
        <dbReference type="ARBA" id="ARBA00023144"/>
    </source>
</evidence>
<keyword evidence="4" id="KW-0067">ATP-binding</keyword>
<dbReference type="Pfam" id="PF00288">
    <property type="entry name" value="GHMP_kinases_N"/>
    <property type="match status" value="1"/>
</dbReference>
<dbReference type="InterPro" id="IPR006206">
    <property type="entry name" value="Mevalonate/galactokinase"/>
</dbReference>
<accession>A0ABV7MAE7</accession>
<dbReference type="InterPro" id="IPR014721">
    <property type="entry name" value="Ribsml_uS5_D2-typ_fold_subgr"/>
</dbReference>
<evidence type="ECO:0000259" key="7">
    <source>
        <dbReference type="Pfam" id="PF00288"/>
    </source>
</evidence>
<name>A0ABV7MAE7_9PROT</name>
<dbReference type="PIRSF" id="PIRSF000530">
    <property type="entry name" value="Galactokinase"/>
    <property type="match status" value="1"/>
</dbReference>
<dbReference type="InterPro" id="IPR019741">
    <property type="entry name" value="Galactokinase_CS"/>
</dbReference>
<dbReference type="InterPro" id="IPR019539">
    <property type="entry name" value="GalKase_N"/>
</dbReference>
<evidence type="ECO:0000256" key="2">
    <source>
        <dbReference type="ARBA" id="ARBA00022741"/>
    </source>
</evidence>
<dbReference type="EMBL" id="JBHRVA010000002">
    <property type="protein sequence ID" value="MFC3302443.1"/>
    <property type="molecule type" value="Genomic_DNA"/>
</dbReference>
<proteinExistence type="inferred from homology"/>
<dbReference type="Pfam" id="PF10509">
    <property type="entry name" value="GalKase_gal_bdg"/>
    <property type="match status" value="1"/>
</dbReference>
<evidence type="ECO:0000256" key="3">
    <source>
        <dbReference type="ARBA" id="ARBA00022777"/>
    </source>
</evidence>
<dbReference type="PANTHER" id="PTHR10457:SF7">
    <property type="entry name" value="GALACTOKINASE-RELATED"/>
    <property type="match status" value="1"/>
</dbReference>
<reference evidence="11" key="1">
    <citation type="journal article" date="2019" name="Int. J. Syst. Evol. Microbiol.">
        <title>The Global Catalogue of Microorganisms (GCM) 10K type strain sequencing project: providing services to taxonomists for standard genome sequencing and annotation.</title>
        <authorList>
            <consortium name="The Broad Institute Genomics Platform"/>
            <consortium name="The Broad Institute Genome Sequencing Center for Infectious Disease"/>
            <person name="Wu L."/>
            <person name="Ma J."/>
        </authorList>
    </citation>
    <scope>NUCLEOTIDE SEQUENCE [LARGE SCALE GENOMIC DNA]</scope>
    <source>
        <strain evidence="11">KCTC 22245</strain>
    </source>
</reference>
<sequence>MTIEELFRKRFGAEPEAVARAPGRVNLIGEHIDYNGGAVLPFPISRGVTVGIQLTEEPVASIASDRFPDMVTARLEGEMREGWARYAFYAIRLAKDLGWFSGGARLAITSDLSDGAGLSSSAALCVAVLKALRSLSQVGVTDVEIAKLARRVENEFIGMPCGIMDQMAVAIVRPGEALFLDTVTLEFETIPLPDGYDFIALHSGVHRELADGRYRARKEECDVAKEVLGTDNLCTLDLAEIEKASLPDSVRRRVRHCITEHRRVGLAAEALRKGDAARLGRLMNESHASMRDDFEMSLPAIDALVATALAEGAAGARLTGGGFGGCIVACVEAAASDAWQQRVLRQHPEAFAIEDR</sequence>
<dbReference type="RefSeq" id="WP_189570703.1">
    <property type="nucleotide sequence ID" value="NZ_BMXU01000001.1"/>
</dbReference>
<dbReference type="InterPro" id="IPR013750">
    <property type="entry name" value="GHMP_kinase_C_dom"/>
</dbReference>
<dbReference type="Proteomes" id="UP001595607">
    <property type="component" value="Unassembled WGS sequence"/>
</dbReference>
<evidence type="ECO:0000313" key="10">
    <source>
        <dbReference type="EMBL" id="MFC3302443.1"/>
    </source>
</evidence>
<dbReference type="NCBIfam" id="TIGR00131">
    <property type="entry name" value="gal_kin"/>
    <property type="match status" value="1"/>
</dbReference>
<dbReference type="PROSITE" id="PS00106">
    <property type="entry name" value="GALACTOKINASE"/>
    <property type="match status" value="1"/>
</dbReference>
<evidence type="ECO:0000313" key="11">
    <source>
        <dbReference type="Proteomes" id="UP001595607"/>
    </source>
</evidence>
<dbReference type="GO" id="GO:0004335">
    <property type="term" value="F:galactokinase activity"/>
    <property type="evidence" value="ECO:0007669"/>
    <property type="project" value="UniProtKB-EC"/>
</dbReference>
<dbReference type="Pfam" id="PF08544">
    <property type="entry name" value="GHMP_kinases_C"/>
    <property type="match status" value="1"/>
</dbReference>
<feature type="domain" description="GHMP kinase C-terminal" evidence="8">
    <location>
        <begin position="267"/>
        <end position="339"/>
    </location>
</feature>
<evidence type="ECO:0000256" key="6">
    <source>
        <dbReference type="NCBIfam" id="TIGR00131"/>
    </source>
</evidence>
<evidence type="ECO:0000256" key="1">
    <source>
        <dbReference type="ARBA" id="ARBA00006566"/>
    </source>
</evidence>
<dbReference type="PRINTS" id="PR00473">
    <property type="entry name" value="GALCTOKINASE"/>
</dbReference>
<keyword evidence="2" id="KW-0547">Nucleotide-binding</keyword>
<keyword evidence="10" id="KW-0808">Transferase</keyword>
<keyword evidence="3" id="KW-0418">Kinase</keyword>
<feature type="domain" description="GHMP kinase N-terminal" evidence="7">
    <location>
        <begin position="89"/>
        <end position="169"/>
    </location>
</feature>
<protein>
    <recommendedName>
        <fullName evidence="6">Galactokinase</fullName>
        <ecNumber evidence="6">2.7.1.6</ecNumber>
    </recommendedName>
</protein>
<keyword evidence="5" id="KW-0119">Carbohydrate metabolism</keyword>
<dbReference type="PRINTS" id="PR00959">
    <property type="entry name" value="MEVGALKINASE"/>
</dbReference>
<keyword evidence="11" id="KW-1185">Reference proteome</keyword>
<organism evidence="10 11">
    <name type="scientific">Parvularcula lutaonensis</name>
    <dbReference type="NCBI Taxonomy" id="491923"/>
    <lineage>
        <taxon>Bacteria</taxon>
        <taxon>Pseudomonadati</taxon>
        <taxon>Pseudomonadota</taxon>
        <taxon>Alphaproteobacteria</taxon>
        <taxon>Parvularculales</taxon>
        <taxon>Parvularculaceae</taxon>
        <taxon>Parvularcula</taxon>
    </lineage>
</organism>
<dbReference type="InterPro" id="IPR000705">
    <property type="entry name" value="Galactokinase"/>
</dbReference>
<comment type="caution">
    <text evidence="10">The sequence shown here is derived from an EMBL/GenBank/DDBJ whole genome shotgun (WGS) entry which is preliminary data.</text>
</comment>
<dbReference type="SUPFAM" id="SSF54211">
    <property type="entry name" value="Ribosomal protein S5 domain 2-like"/>
    <property type="match status" value="1"/>
</dbReference>
<dbReference type="PANTHER" id="PTHR10457">
    <property type="entry name" value="MEVALONATE KINASE/GALACTOKINASE"/>
    <property type="match status" value="1"/>
</dbReference>
<dbReference type="SUPFAM" id="SSF55060">
    <property type="entry name" value="GHMP Kinase, C-terminal domain"/>
    <property type="match status" value="1"/>
</dbReference>
<dbReference type="InterPro" id="IPR006204">
    <property type="entry name" value="GHMP_kinase_N_dom"/>
</dbReference>
<evidence type="ECO:0000259" key="9">
    <source>
        <dbReference type="Pfam" id="PF10509"/>
    </source>
</evidence>
<dbReference type="Gene3D" id="3.30.70.890">
    <property type="entry name" value="GHMP kinase, C-terminal domain"/>
    <property type="match status" value="1"/>
</dbReference>
<dbReference type="Gene3D" id="3.30.230.10">
    <property type="match status" value="1"/>
</dbReference>
<dbReference type="InterPro" id="IPR020568">
    <property type="entry name" value="Ribosomal_Su5_D2-typ_SF"/>
</dbReference>
<dbReference type="InterPro" id="IPR036554">
    <property type="entry name" value="GHMP_kinase_C_sf"/>
</dbReference>